<evidence type="ECO:0000313" key="1">
    <source>
        <dbReference type="EMBL" id="KAL2046877.1"/>
    </source>
</evidence>
<name>A0ABR4AQ43_9LECA</name>
<sequence>MADDYDMLRFSSTGYVITLPITSEFHRHTSNLMFMPLSSHFCIGCSPALSSMPFVAIRHLPATDKRRAQGGFPRAVFHRRSGASIRFSIQLLEAALRVNSRFLLPSLAVASRSSPFIVVHFH</sequence>
<dbReference type="EMBL" id="JBEFKJ010000003">
    <property type="protein sequence ID" value="KAL2046877.1"/>
    <property type="molecule type" value="Genomic_DNA"/>
</dbReference>
<evidence type="ECO:0000313" key="2">
    <source>
        <dbReference type="Proteomes" id="UP001590950"/>
    </source>
</evidence>
<gene>
    <name evidence="1" type="ORF">N7G274_000895</name>
</gene>
<accession>A0ABR4AQ43</accession>
<comment type="caution">
    <text evidence="1">The sequence shown here is derived from an EMBL/GenBank/DDBJ whole genome shotgun (WGS) entry which is preliminary data.</text>
</comment>
<dbReference type="Proteomes" id="UP001590950">
    <property type="component" value="Unassembled WGS sequence"/>
</dbReference>
<organism evidence="1 2">
    <name type="scientific">Stereocaulon virgatum</name>
    <dbReference type="NCBI Taxonomy" id="373712"/>
    <lineage>
        <taxon>Eukaryota</taxon>
        <taxon>Fungi</taxon>
        <taxon>Dikarya</taxon>
        <taxon>Ascomycota</taxon>
        <taxon>Pezizomycotina</taxon>
        <taxon>Lecanoromycetes</taxon>
        <taxon>OSLEUM clade</taxon>
        <taxon>Lecanoromycetidae</taxon>
        <taxon>Lecanorales</taxon>
        <taxon>Lecanorineae</taxon>
        <taxon>Stereocaulaceae</taxon>
        <taxon>Stereocaulon</taxon>
    </lineage>
</organism>
<protein>
    <submittedName>
        <fullName evidence="1">Uncharacterized protein</fullName>
    </submittedName>
</protein>
<keyword evidence="2" id="KW-1185">Reference proteome</keyword>
<proteinExistence type="predicted"/>
<reference evidence="1 2" key="1">
    <citation type="submission" date="2024-09" db="EMBL/GenBank/DDBJ databases">
        <title>Rethinking Asexuality: The Enigmatic Case of Functional Sexual Genes in Lepraria (Stereocaulaceae).</title>
        <authorList>
            <person name="Doellman M."/>
            <person name="Sun Y."/>
            <person name="Barcenas-Pena A."/>
            <person name="Lumbsch H.T."/>
            <person name="Grewe F."/>
        </authorList>
    </citation>
    <scope>NUCLEOTIDE SEQUENCE [LARGE SCALE GENOMIC DNA]</scope>
    <source>
        <strain evidence="1 2">Mercado 3170</strain>
    </source>
</reference>